<organism evidence="3 4">
    <name type="scientific">Botryobasidium botryosum (strain FD-172 SS1)</name>
    <dbReference type="NCBI Taxonomy" id="930990"/>
    <lineage>
        <taxon>Eukaryota</taxon>
        <taxon>Fungi</taxon>
        <taxon>Dikarya</taxon>
        <taxon>Basidiomycota</taxon>
        <taxon>Agaricomycotina</taxon>
        <taxon>Agaricomycetes</taxon>
        <taxon>Cantharellales</taxon>
        <taxon>Botryobasidiaceae</taxon>
        <taxon>Botryobasidium</taxon>
    </lineage>
</organism>
<reference evidence="4" key="1">
    <citation type="journal article" date="2014" name="Proc. Natl. Acad. Sci. U.S.A.">
        <title>Extensive sampling of basidiomycete genomes demonstrates inadequacy of the white-rot/brown-rot paradigm for wood decay fungi.</title>
        <authorList>
            <person name="Riley R."/>
            <person name="Salamov A.A."/>
            <person name="Brown D.W."/>
            <person name="Nagy L.G."/>
            <person name="Floudas D."/>
            <person name="Held B.W."/>
            <person name="Levasseur A."/>
            <person name="Lombard V."/>
            <person name="Morin E."/>
            <person name="Otillar R."/>
            <person name="Lindquist E.A."/>
            <person name="Sun H."/>
            <person name="LaButti K.M."/>
            <person name="Schmutz J."/>
            <person name="Jabbour D."/>
            <person name="Luo H."/>
            <person name="Baker S.E."/>
            <person name="Pisabarro A.G."/>
            <person name="Walton J.D."/>
            <person name="Blanchette R.A."/>
            <person name="Henrissat B."/>
            <person name="Martin F."/>
            <person name="Cullen D."/>
            <person name="Hibbett D.S."/>
            <person name="Grigoriev I.V."/>
        </authorList>
    </citation>
    <scope>NUCLEOTIDE SEQUENCE [LARGE SCALE GENOMIC DNA]</scope>
    <source>
        <strain evidence="4">FD-172 SS1</strain>
    </source>
</reference>
<keyword evidence="4" id="KW-1185">Reference proteome</keyword>
<feature type="compositionally biased region" description="Basic and acidic residues" evidence="1">
    <location>
        <begin position="93"/>
        <end position="109"/>
    </location>
</feature>
<gene>
    <name evidence="3" type="ORF">BOTBODRAFT_28331</name>
</gene>
<feature type="region of interest" description="Disordered" evidence="1">
    <location>
        <begin position="84"/>
        <end position="149"/>
    </location>
</feature>
<feature type="compositionally biased region" description="Polar residues" evidence="1">
    <location>
        <begin position="137"/>
        <end position="149"/>
    </location>
</feature>
<dbReference type="GO" id="GO:0180022">
    <property type="term" value="C:RQC-trigger complex"/>
    <property type="evidence" value="ECO:0007669"/>
    <property type="project" value="InterPro"/>
</dbReference>
<dbReference type="GO" id="GO:0008270">
    <property type="term" value="F:zinc ion binding"/>
    <property type="evidence" value="ECO:0007669"/>
    <property type="project" value="InterPro"/>
</dbReference>
<name>A0A067MVY7_BOTB1</name>
<dbReference type="Proteomes" id="UP000027195">
    <property type="component" value="Unassembled WGS sequence"/>
</dbReference>
<evidence type="ECO:0000313" key="3">
    <source>
        <dbReference type="EMBL" id="KDQ18830.1"/>
    </source>
</evidence>
<evidence type="ECO:0000259" key="2">
    <source>
        <dbReference type="Pfam" id="PF06221"/>
    </source>
</evidence>
<sequence length="149" mass="15891">MRLEKIIDALVNGVSDLRDGGQDGGCFCLGRTHELSPYTPLCAHCGFIMCDLQSPSSACPSCHSPLLSPTACIALIKKIEAQKAGVLEEEERERERQRIRLQKEEEERAGGGAFPTLPAGGPPPPLLATKNAPEPRTSAQVLSIGSKNG</sequence>
<dbReference type="EMBL" id="KL198020">
    <property type="protein sequence ID" value="KDQ18830.1"/>
    <property type="molecule type" value="Genomic_DNA"/>
</dbReference>
<dbReference type="InterPro" id="IPR009349">
    <property type="entry name" value="TRIP4/RQT4_C2HC5_Znf"/>
</dbReference>
<dbReference type="GO" id="GO:0072344">
    <property type="term" value="P:rescue of stalled ribosome"/>
    <property type="evidence" value="ECO:0007669"/>
    <property type="project" value="InterPro"/>
</dbReference>
<dbReference type="GO" id="GO:0005634">
    <property type="term" value="C:nucleus"/>
    <property type="evidence" value="ECO:0007669"/>
    <property type="project" value="InterPro"/>
</dbReference>
<dbReference type="HOGENOM" id="CLU_1754020_0_0_1"/>
<feature type="non-terminal residue" evidence="3">
    <location>
        <position position="149"/>
    </location>
</feature>
<dbReference type="STRING" id="930990.A0A067MVY7"/>
<dbReference type="Pfam" id="PF06221">
    <property type="entry name" value="zf-C2HC5"/>
    <property type="match status" value="1"/>
</dbReference>
<dbReference type="InParanoid" id="A0A067MVY7"/>
<dbReference type="OrthoDB" id="338816at2759"/>
<dbReference type="AlphaFoldDB" id="A0A067MVY7"/>
<feature type="domain" description="TRIP4/RQT4 C2HC5-type zinc finger" evidence="2">
    <location>
        <begin position="25"/>
        <end position="75"/>
    </location>
</feature>
<proteinExistence type="predicted"/>
<protein>
    <recommendedName>
        <fullName evidence="2">TRIP4/RQT4 C2HC5-type zinc finger domain-containing protein</fullName>
    </recommendedName>
</protein>
<evidence type="ECO:0000313" key="4">
    <source>
        <dbReference type="Proteomes" id="UP000027195"/>
    </source>
</evidence>
<accession>A0A067MVY7</accession>
<evidence type="ECO:0000256" key="1">
    <source>
        <dbReference type="SAM" id="MobiDB-lite"/>
    </source>
</evidence>